<proteinExistence type="predicted"/>
<reference evidence="1" key="1">
    <citation type="submission" date="2018-05" db="EMBL/GenBank/DDBJ databases">
        <authorList>
            <person name="Lanie J.A."/>
            <person name="Ng W.-L."/>
            <person name="Kazmierczak K.M."/>
            <person name="Andrzejewski T.M."/>
            <person name="Davidsen T.M."/>
            <person name="Wayne K.J."/>
            <person name="Tettelin H."/>
            <person name="Glass J.I."/>
            <person name="Rusch D."/>
            <person name="Podicherti R."/>
            <person name="Tsui H.-C.T."/>
            <person name="Winkler M.E."/>
        </authorList>
    </citation>
    <scope>NUCLEOTIDE SEQUENCE</scope>
</reference>
<dbReference type="EMBL" id="UINC01124855">
    <property type="protein sequence ID" value="SVD02281.1"/>
    <property type="molecule type" value="Genomic_DNA"/>
</dbReference>
<evidence type="ECO:0000313" key="1">
    <source>
        <dbReference type="EMBL" id="SVD02281.1"/>
    </source>
</evidence>
<accession>A0A382S054</accession>
<name>A0A382S054_9ZZZZ</name>
<dbReference type="Gene3D" id="3.40.720.10">
    <property type="entry name" value="Alkaline Phosphatase, subunit A"/>
    <property type="match status" value="1"/>
</dbReference>
<organism evidence="1">
    <name type="scientific">marine metagenome</name>
    <dbReference type="NCBI Taxonomy" id="408172"/>
    <lineage>
        <taxon>unclassified sequences</taxon>
        <taxon>metagenomes</taxon>
        <taxon>ecological metagenomes</taxon>
    </lineage>
</organism>
<sequence length="38" mass="4341">MTWVMAIDLSCQGHSLIRTPNLDRIAAEGQRWTTFYAS</sequence>
<dbReference type="AlphaFoldDB" id="A0A382S054"/>
<dbReference type="InterPro" id="IPR017850">
    <property type="entry name" value="Alkaline_phosphatase_core_sf"/>
</dbReference>
<feature type="non-terminal residue" evidence="1">
    <location>
        <position position="38"/>
    </location>
</feature>
<dbReference type="SUPFAM" id="SSF53649">
    <property type="entry name" value="Alkaline phosphatase-like"/>
    <property type="match status" value="1"/>
</dbReference>
<protein>
    <submittedName>
        <fullName evidence="1">Uncharacterized protein</fullName>
    </submittedName>
</protein>
<gene>
    <name evidence="1" type="ORF">METZ01_LOCUS355135</name>
</gene>